<dbReference type="Gene3D" id="1.10.10.10">
    <property type="entry name" value="Winged helix-like DNA-binding domain superfamily/Winged helix DNA-binding domain"/>
    <property type="match status" value="1"/>
</dbReference>
<organism evidence="2">
    <name type="scientific">marine sediment metagenome</name>
    <dbReference type="NCBI Taxonomy" id="412755"/>
    <lineage>
        <taxon>unclassified sequences</taxon>
        <taxon>metagenomes</taxon>
        <taxon>ecological metagenomes</taxon>
    </lineage>
</organism>
<feature type="non-terminal residue" evidence="2">
    <location>
        <position position="1"/>
    </location>
</feature>
<protein>
    <recommendedName>
        <fullName evidence="1">Transcription regulator TrmB N-terminal domain-containing protein</fullName>
    </recommendedName>
</protein>
<comment type="caution">
    <text evidence="2">The sequence shown here is derived from an EMBL/GenBank/DDBJ whole genome shotgun (WGS) entry which is preliminary data.</text>
</comment>
<evidence type="ECO:0000313" key="2">
    <source>
        <dbReference type="EMBL" id="GAH42352.1"/>
    </source>
</evidence>
<dbReference type="PANTHER" id="PTHR34293">
    <property type="entry name" value="HTH-TYPE TRANSCRIPTIONAL REGULATOR TRMBL2"/>
    <property type="match status" value="1"/>
</dbReference>
<feature type="domain" description="Transcription regulator TrmB N-terminal" evidence="1">
    <location>
        <begin position="16"/>
        <end position="78"/>
    </location>
</feature>
<proteinExistence type="predicted"/>
<dbReference type="Pfam" id="PF01978">
    <property type="entry name" value="TrmB"/>
    <property type="match status" value="1"/>
</dbReference>
<evidence type="ECO:0000259" key="1">
    <source>
        <dbReference type="Pfam" id="PF01978"/>
    </source>
</evidence>
<dbReference type="InterPro" id="IPR036388">
    <property type="entry name" value="WH-like_DNA-bd_sf"/>
</dbReference>
<accession>X1FBL0</accession>
<dbReference type="InterPro" id="IPR036390">
    <property type="entry name" value="WH_DNA-bd_sf"/>
</dbReference>
<dbReference type="AlphaFoldDB" id="X1FBL0"/>
<gene>
    <name evidence="2" type="ORF">S03H2_21091</name>
</gene>
<dbReference type="SUPFAM" id="SSF46785">
    <property type="entry name" value="Winged helix' DNA-binding domain"/>
    <property type="match status" value="1"/>
</dbReference>
<sequence length="97" mass="11407">SNFDNIVKKLEKLNHFTKNDAKVYLTLVQYGYLSPAEISRYSSVDRARVYDSLNRLVEKNFVQREPIKRGAGYKAKPPSSVFFNYSKRIKEQDSNYY</sequence>
<dbReference type="PANTHER" id="PTHR34293:SF1">
    <property type="entry name" value="HTH-TYPE TRANSCRIPTIONAL REGULATOR TRMBL2"/>
    <property type="match status" value="1"/>
</dbReference>
<dbReference type="InterPro" id="IPR051797">
    <property type="entry name" value="TrmB-like"/>
</dbReference>
<dbReference type="InterPro" id="IPR002831">
    <property type="entry name" value="Tscrpt_reg_TrmB_N"/>
</dbReference>
<reference evidence="2" key="1">
    <citation type="journal article" date="2014" name="Front. Microbiol.">
        <title>High frequency of phylogenetically diverse reductive dehalogenase-homologous genes in deep subseafloor sedimentary metagenomes.</title>
        <authorList>
            <person name="Kawai M."/>
            <person name="Futagami T."/>
            <person name="Toyoda A."/>
            <person name="Takaki Y."/>
            <person name="Nishi S."/>
            <person name="Hori S."/>
            <person name="Arai W."/>
            <person name="Tsubouchi T."/>
            <person name="Morono Y."/>
            <person name="Uchiyama I."/>
            <person name="Ito T."/>
            <person name="Fujiyama A."/>
            <person name="Inagaki F."/>
            <person name="Takami H."/>
        </authorList>
    </citation>
    <scope>NUCLEOTIDE SEQUENCE</scope>
    <source>
        <strain evidence="2">Expedition CK06-06</strain>
    </source>
</reference>
<name>X1FBL0_9ZZZZ</name>
<dbReference type="EMBL" id="BARU01011193">
    <property type="protein sequence ID" value="GAH42352.1"/>
    <property type="molecule type" value="Genomic_DNA"/>
</dbReference>